<proteinExistence type="predicted"/>
<feature type="non-terminal residue" evidence="1">
    <location>
        <position position="56"/>
    </location>
</feature>
<name>D2HEQ2_AILME</name>
<accession>D2HEQ2</accession>
<organism evidence="1">
    <name type="scientific">Ailuropoda melanoleuca</name>
    <name type="common">Giant panda</name>
    <dbReference type="NCBI Taxonomy" id="9646"/>
    <lineage>
        <taxon>Eukaryota</taxon>
        <taxon>Metazoa</taxon>
        <taxon>Chordata</taxon>
        <taxon>Craniata</taxon>
        <taxon>Vertebrata</taxon>
        <taxon>Euteleostomi</taxon>
        <taxon>Mammalia</taxon>
        <taxon>Eutheria</taxon>
        <taxon>Laurasiatheria</taxon>
        <taxon>Carnivora</taxon>
        <taxon>Caniformia</taxon>
        <taxon>Ursidae</taxon>
        <taxon>Ailuropoda</taxon>
    </lineage>
</organism>
<dbReference type="EMBL" id="GL192764">
    <property type="protein sequence ID" value="EFB29785.1"/>
    <property type="molecule type" value="Genomic_DNA"/>
</dbReference>
<dbReference type="InParanoid" id="D2HEQ2"/>
<reference evidence="1" key="1">
    <citation type="journal article" date="2010" name="Nature">
        <title>The sequence and de novo assembly of the giant panda genome.</title>
        <authorList>
            <person name="Li R."/>
            <person name="Fan W."/>
            <person name="Tian G."/>
            <person name="Zhu H."/>
            <person name="He L."/>
            <person name="Cai J."/>
            <person name="Huang Q."/>
            <person name="Cai Q."/>
            <person name="Li B."/>
            <person name="Bai Y."/>
            <person name="Zhang Z."/>
            <person name="Zhang Y."/>
            <person name="Wang W."/>
            <person name="Li J."/>
            <person name="Wei F."/>
            <person name="Li H."/>
            <person name="Jian M."/>
            <person name="Li J."/>
            <person name="Zhang Z."/>
            <person name="Nielsen R."/>
            <person name="Li D."/>
            <person name="Gu W."/>
            <person name="Yang Z."/>
            <person name="Xuan Z."/>
            <person name="Ryder O.A."/>
            <person name="Leung F.C."/>
            <person name="Zhou Y."/>
            <person name="Cao J."/>
            <person name="Sun X."/>
            <person name="Fu Y."/>
            <person name="Fang X."/>
            <person name="Guo X."/>
            <person name="Wang B."/>
            <person name="Hou R."/>
            <person name="Shen F."/>
            <person name="Mu B."/>
            <person name="Ni P."/>
            <person name="Lin R."/>
            <person name="Qian W."/>
            <person name="Wang G."/>
            <person name="Yu C."/>
            <person name="Nie W."/>
            <person name="Wang J."/>
            <person name="Wu Z."/>
            <person name="Liang H."/>
            <person name="Min J."/>
            <person name="Wu Q."/>
            <person name="Cheng S."/>
            <person name="Ruan J."/>
            <person name="Wang M."/>
            <person name="Shi Z."/>
            <person name="Wen M."/>
            <person name="Liu B."/>
            <person name="Ren X."/>
            <person name="Zheng H."/>
            <person name="Dong D."/>
            <person name="Cook K."/>
            <person name="Shan G."/>
            <person name="Zhang H."/>
            <person name="Kosiol C."/>
            <person name="Xie X."/>
            <person name="Lu Z."/>
            <person name="Zheng H."/>
            <person name="Li Y."/>
            <person name="Steiner C.C."/>
            <person name="Lam T.T."/>
            <person name="Lin S."/>
            <person name="Zhang Q."/>
            <person name="Li G."/>
            <person name="Tian J."/>
            <person name="Gong T."/>
            <person name="Liu H."/>
            <person name="Zhang D."/>
            <person name="Fang L."/>
            <person name="Ye C."/>
            <person name="Zhang J."/>
            <person name="Hu W."/>
            <person name="Xu A."/>
            <person name="Ren Y."/>
            <person name="Zhang G."/>
            <person name="Bruford M.W."/>
            <person name="Li Q."/>
            <person name="Ma L."/>
            <person name="Guo Y."/>
            <person name="An N."/>
            <person name="Hu Y."/>
            <person name="Zheng Y."/>
            <person name="Shi Y."/>
            <person name="Li Z."/>
            <person name="Liu Q."/>
            <person name="Chen Y."/>
            <person name="Zhao J."/>
            <person name="Qu N."/>
            <person name="Zhao S."/>
            <person name="Tian F."/>
            <person name="Wang X."/>
            <person name="Wang H."/>
            <person name="Xu L."/>
            <person name="Liu X."/>
            <person name="Vinar T."/>
            <person name="Wang Y."/>
            <person name="Lam T.W."/>
            <person name="Yiu S.M."/>
            <person name="Liu S."/>
            <person name="Zhang H."/>
            <person name="Li D."/>
            <person name="Huang Y."/>
            <person name="Wang X."/>
            <person name="Yang G."/>
            <person name="Jiang Z."/>
            <person name="Wang J."/>
            <person name="Qin N."/>
            <person name="Li L."/>
            <person name="Li J."/>
            <person name="Bolund L."/>
            <person name="Kristiansen K."/>
            <person name="Wong G.K."/>
            <person name="Olson M."/>
            <person name="Zhang X."/>
            <person name="Li S."/>
            <person name="Yang H."/>
            <person name="Wang J."/>
            <person name="Wang J."/>
        </authorList>
    </citation>
    <scope>NUCLEOTIDE SEQUENCE [LARGE SCALE GENOMIC DNA]</scope>
</reference>
<dbReference type="AlphaFoldDB" id="D2HEQ2"/>
<protein>
    <submittedName>
        <fullName evidence="1">Uncharacterized protein</fullName>
    </submittedName>
</protein>
<gene>
    <name evidence="1" type="ORF">PANDA_009291</name>
</gene>
<feature type="non-terminal residue" evidence="1">
    <location>
        <position position="1"/>
    </location>
</feature>
<evidence type="ECO:0000313" key="1">
    <source>
        <dbReference type="EMBL" id="EFB29785.1"/>
    </source>
</evidence>
<sequence>KKLRSQLNGGRHGQGLLRGLGPFTNLLMDESVGMTQPNNVGLMGMGGNSTTIIEAL</sequence>